<dbReference type="EMBL" id="CAJZBQ010000022">
    <property type="protein sequence ID" value="CAG9319228.1"/>
    <property type="molecule type" value="Genomic_DNA"/>
</dbReference>
<dbReference type="AlphaFoldDB" id="A0AAU9JBZ4"/>
<evidence type="ECO:0008006" key="4">
    <source>
        <dbReference type="Google" id="ProtNLM"/>
    </source>
</evidence>
<comment type="caution">
    <text evidence="2">The sequence shown here is derived from an EMBL/GenBank/DDBJ whole genome shotgun (WGS) entry which is preliminary data.</text>
</comment>
<feature type="coiled-coil region" evidence="1">
    <location>
        <begin position="90"/>
        <end position="180"/>
    </location>
</feature>
<feature type="coiled-coil region" evidence="1">
    <location>
        <begin position="20"/>
        <end position="61"/>
    </location>
</feature>
<gene>
    <name evidence="2" type="ORF">BSTOLATCC_MIC23436</name>
</gene>
<dbReference type="Proteomes" id="UP001162131">
    <property type="component" value="Unassembled WGS sequence"/>
</dbReference>
<keyword evidence="1" id="KW-0175">Coiled coil</keyword>
<name>A0AAU9JBZ4_9CILI</name>
<sequence length="189" mass="22214">MSDKLLQEFLVRLTRTRTAVSDTKKQCDFLKKEAKRLEQELESLEKNKSELLQIEENLKVHYISTKVQNEEEFEKNSYEHEELLKLRKIKRLKQREKEKVLKDVERLTNELNQLVRQREQLEGVAKSLNSKLDQASAERIAAEQEAKRNAEILRSLTAELAVLNAEKDSLNKAVANTFEEELRSAKRHR</sequence>
<keyword evidence="3" id="KW-1185">Reference proteome</keyword>
<protein>
    <recommendedName>
        <fullName evidence="4">Coiled-coil domain-containing protein 172</fullName>
    </recommendedName>
</protein>
<reference evidence="2" key="1">
    <citation type="submission" date="2021-09" db="EMBL/GenBank/DDBJ databases">
        <authorList>
            <consortium name="AG Swart"/>
            <person name="Singh M."/>
            <person name="Singh A."/>
            <person name="Seah K."/>
            <person name="Emmerich C."/>
        </authorList>
    </citation>
    <scope>NUCLEOTIDE SEQUENCE</scope>
    <source>
        <strain evidence="2">ATCC30299</strain>
    </source>
</reference>
<accession>A0AAU9JBZ4</accession>
<evidence type="ECO:0000256" key="1">
    <source>
        <dbReference type="SAM" id="Coils"/>
    </source>
</evidence>
<proteinExistence type="predicted"/>
<evidence type="ECO:0000313" key="3">
    <source>
        <dbReference type="Proteomes" id="UP001162131"/>
    </source>
</evidence>
<evidence type="ECO:0000313" key="2">
    <source>
        <dbReference type="EMBL" id="CAG9319228.1"/>
    </source>
</evidence>
<organism evidence="2 3">
    <name type="scientific">Blepharisma stoltei</name>
    <dbReference type="NCBI Taxonomy" id="1481888"/>
    <lineage>
        <taxon>Eukaryota</taxon>
        <taxon>Sar</taxon>
        <taxon>Alveolata</taxon>
        <taxon>Ciliophora</taxon>
        <taxon>Postciliodesmatophora</taxon>
        <taxon>Heterotrichea</taxon>
        <taxon>Heterotrichida</taxon>
        <taxon>Blepharismidae</taxon>
        <taxon>Blepharisma</taxon>
    </lineage>
</organism>